<organism evidence="1">
    <name type="scientific">Anguilla anguilla</name>
    <name type="common">European freshwater eel</name>
    <name type="synonym">Muraena anguilla</name>
    <dbReference type="NCBI Taxonomy" id="7936"/>
    <lineage>
        <taxon>Eukaryota</taxon>
        <taxon>Metazoa</taxon>
        <taxon>Chordata</taxon>
        <taxon>Craniata</taxon>
        <taxon>Vertebrata</taxon>
        <taxon>Euteleostomi</taxon>
        <taxon>Actinopterygii</taxon>
        <taxon>Neopterygii</taxon>
        <taxon>Teleostei</taxon>
        <taxon>Anguilliformes</taxon>
        <taxon>Anguillidae</taxon>
        <taxon>Anguilla</taxon>
    </lineage>
</organism>
<evidence type="ECO:0000313" key="1">
    <source>
        <dbReference type="EMBL" id="JAH28850.1"/>
    </source>
</evidence>
<dbReference type="EMBL" id="GBXM01079727">
    <property type="protein sequence ID" value="JAH28850.1"/>
    <property type="molecule type" value="Transcribed_RNA"/>
</dbReference>
<protein>
    <submittedName>
        <fullName evidence="1">Uncharacterized protein</fullName>
    </submittedName>
</protein>
<proteinExistence type="predicted"/>
<accession>A0A0E9RK83</accession>
<sequence>MLDRLHPISLCVEALDVNKGIYVVVLYAHVFTR</sequence>
<name>A0A0E9RK83_ANGAN</name>
<reference evidence="1" key="1">
    <citation type="submission" date="2014-11" db="EMBL/GenBank/DDBJ databases">
        <authorList>
            <person name="Amaro Gonzalez C."/>
        </authorList>
    </citation>
    <scope>NUCLEOTIDE SEQUENCE</scope>
</reference>
<dbReference type="AlphaFoldDB" id="A0A0E9RK83"/>
<reference evidence="1" key="2">
    <citation type="journal article" date="2015" name="Fish Shellfish Immunol.">
        <title>Early steps in the European eel (Anguilla anguilla)-Vibrio vulnificus interaction in the gills: Role of the RtxA13 toxin.</title>
        <authorList>
            <person name="Callol A."/>
            <person name="Pajuelo D."/>
            <person name="Ebbesson L."/>
            <person name="Teles M."/>
            <person name="MacKenzie S."/>
            <person name="Amaro C."/>
        </authorList>
    </citation>
    <scope>NUCLEOTIDE SEQUENCE</scope>
</reference>